<dbReference type="OrthoDB" id="621599at2759"/>
<keyword evidence="15" id="KW-1185">Reference proteome</keyword>
<comment type="caution">
    <text evidence="14">The sequence shown here is derived from an EMBL/GenBank/DDBJ whole genome shotgun (WGS) entry which is preliminary data.</text>
</comment>
<dbReference type="SUPFAM" id="SSF52058">
    <property type="entry name" value="L domain-like"/>
    <property type="match status" value="3"/>
</dbReference>
<dbReference type="GO" id="GO:0009742">
    <property type="term" value="P:brassinosteroid mediated signaling pathway"/>
    <property type="evidence" value="ECO:0007669"/>
    <property type="project" value="UniProtKB-KW"/>
</dbReference>
<dbReference type="Gramene" id="TVT96834">
    <property type="protein sequence ID" value="TVT96834"/>
    <property type="gene ID" value="EJB05_57909"/>
</dbReference>
<keyword evidence="4" id="KW-1070">Brassinosteroid signaling pathway</keyword>
<dbReference type="GO" id="GO:0016020">
    <property type="term" value="C:membrane"/>
    <property type="evidence" value="ECO:0007669"/>
    <property type="project" value="UniProtKB-SubCell"/>
</dbReference>
<dbReference type="Pfam" id="PF08263">
    <property type="entry name" value="LRRNT_2"/>
    <property type="match status" value="1"/>
</dbReference>
<comment type="similarity">
    <text evidence="2">Belongs to the RLP family.</text>
</comment>
<evidence type="ECO:0000256" key="9">
    <source>
        <dbReference type="ARBA" id="ARBA00023136"/>
    </source>
</evidence>
<dbReference type="FunFam" id="3.80.10.10:FF:000649">
    <property type="entry name" value="Leucine Rich Repeat family protein"/>
    <property type="match status" value="1"/>
</dbReference>
<feature type="chain" id="PRO_5023915340" description="Leucine-rich repeat-containing N-terminal plant-type domain-containing protein" evidence="12">
    <location>
        <begin position="23"/>
        <end position="875"/>
    </location>
</feature>
<evidence type="ECO:0000256" key="12">
    <source>
        <dbReference type="SAM" id="SignalP"/>
    </source>
</evidence>
<dbReference type="Proteomes" id="UP000324897">
    <property type="component" value="Unassembled WGS sequence"/>
</dbReference>
<protein>
    <recommendedName>
        <fullName evidence="13">Leucine-rich repeat-containing N-terminal plant-type domain-containing protein</fullName>
    </recommendedName>
</protein>
<dbReference type="PANTHER" id="PTHR48063:SF95">
    <property type="entry name" value="OS11G0564900 PROTEIN"/>
    <property type="match status" value="1"/>
</dbReference>
<evidence type="ECO:0000313" key="15">
    <source>
        <dbReference type="Proteomes" id="UP000324897"/>
    </source>
</evidence>
<keyword evidence="9 11" id="KW-0472">Membrane</keyword>
<feature type="non-terminal residue" evidence="14">
    <location>
        <position position="1"/>
    </location>
</feature>
<dbReference type="Pfam" id="PF00560">
    <property type="entry name" value="LRR_1"/>
    <property type="match status" value="8"/>
</dbReference>
<dbReference type="InterPro" id="IPR013210">
    <property type="entry name" value="LRR_N_plant-typ"/>
</dbReference>
<keyword evidence="5 11" id="KW-0812">Transmembrane</keyword>
<feature type="signal peptide" evidence="12">
    <location>
        <begin position="1"/>
        <end position="22"/>
    </location>
</feature>
<evidence type="ECO:0000256" key="11">
    <source>
        <dbReference type="SAM" id="Phobius"/>
    </source>
</evidence>
<sequence>MCDPAARLLLIAACFFVLMAHARRHDRPAAVSCIPKERDALLDFKRGINDPEHLLSSWQRRHNCCSWDGVSCSHRTGNVVTLDLSEVTGDDPDSALGGQISPSLLSLEHLKYLGLSWFNQTLPNNNSLEFLGSMKNLRWLHLSGSLFSGHIPPQLANLSKLEYLDLSSTSFSGRVPPELGNISNLQHLDLCNTQGTYSLDISWLTQLYKLAYLDISFVNLTMVASDWPHVLNTLPSLEVLNLGNCALPSTNQTLRHLNLTMIVQLDLSFNYLDRPLESCWFWNVTTIQYLELSQTYLYGIFPSSLGRLTYLEYLGFTDNANAATIPVDLKDLCHLEHLYLGGSLSQGNIKDLVDKLPHRTTTHTIPGTGNCSSLFAIDLSNNYLTGNIPSGVANISPILIYLDLSGNNLTGAVPHEIGNSSLGHLILHSNQQTGQIRLLPRNLDVLDLSSNFLSGPLTSHFVPPSLKGLMLSNNLITGRILQSICELKNLAILDLSNNFLEGAFPRCYGMSKMVFLQLSNNGLSGMFPSFLQRCSDLAFVDLSSNKFYGTLPLWIGEMVKMQFLLLSHNSFKGHIPVNITNIRQLRHLNLASNNISGAIPWSLSNLTVMSNRHRNEEEIDLPEFYRSVNNRFAEIFLLVVIKRQVLKYGDSFYDLVSIDFSQNHLTGRIPDQITSLNGIVNLNLSWNHLTGSIPEKIGHMKSVESLDLSRNNLYGQIPPSLSALTYLCYMDLSYNNLTGRIPPGRQLDTLYTENPSMYDGNHGLCGPPLQMNCSFGDNSREKGNQTTSEKDSETIFLYFGLGSGFTVGLWVVFCTLLFRKTWRIRYYRLFDRACDRVFVLMVVTWHRLARHVTACEATDLSDADTGLVQRSANNK</sequence>
<dbReference type="InterPro" id="IPR046956">
    <property type="entry name" value="RLP23-like"/>
</dbReference>
<dbReference type="FunFam" id="3.80.10.10:FF:000041">
    <property type="entry name" value="LRR receptor-like serine/threonine-protein kinase ERECTA"/>
    <property type="match status" value="1"/>
</dbReference>
<dbReference type="Gene3D" id="3.80.10.10">
    <property type="entry name" value="Ribonuclease Inhibitor"/>
    <property type="match status" value="4"/>
</dbReference>
<comment type="subcellular location">
    <subcellularLocation>
        <location evidence="1">Membrane</location>
        <topology evidence="1">Single-pass type I membrane protein</topology>
    </subcellularLocation>
</comment>
<evidence type="ECO:0000259" key="13">
    <source>
        <dbReference type="Pfam" id="PF08263"/>
    </source>
</evidence>
<dbReference type="FunFam" id="3.80.10.10:FF:000111">
    <property type="entry name" value="LRR receptor-like serine/threonine-protein kinase ERECTA"/>
    <property type="match status" value="1"/>
</dbReference>
<evidence type="ECO:0000313" key="14">
    <source>
        <dbReference type="EMBL" id="TVT96834.1"/>
    </source>
</evidence>
<evidence type="ECO:0000256" key="4">
    <source>
        <dbReference type="ARBA" id="ARBA00022626"/>
    </source>
</evidence>
<dbReference type="PANTHER" id="PTHR48063">
    <property type="entry name" value="LRR RECEPTOR-LIKE KINASE"/>
    <property type="match status" value="1"/>
</dbReference>
<evidence type="ECO:0000256" key="8">
    <source>
        <dbReference type="ARBA" id="ARBA00022989"/>
    </source>
</evidence>
<evidence type="ECO:0000256" key="2">
    <source>
        <dbReference type="ARBA" id="ARBA00009592"/>
    </source>
</evidence>
<evidence type="ECO:0000256" key="5">
    <source>
        <dbReference type="ARBA" id="ARBA00022692"/>
    </source>
</evidence>
<dbReference type="PRINTS" id="PR00019">
    <property type="entry name" value="LEURICHRPT"/>
</dbReference>
<dbReference type="InterPro" id="IPR001611">
    <property type="entry name" value="Leu-rich_rpt"/>
</dbReference>
<gene>
    <name evidence="14" type="ORF">EJB05_57909</name>
</gene>
<organism evidence="14 15">
    <name type="scientific">Eragrostis curvula</name>
    <name type="common">weeping love grass</name>
    <dbReference type="NCBI Taxonomy" id="38414"/>
    <lineage>
        <taxon>Eukaryota</taxon>
        <taxon>Viridiplantae</taxon>
        <taxon>Streptophyta</taxon>
        <taxon>Embryophyta</taxon>
        <taxon>Tracheophyta</taxon>
        <taxon>Spermatophyta</taxon>
        <taxon>Magnoliopsida</taxon>
        <taxon>Liliopsida</taxon>
        <taxon>Poales</taxon>
        <taxon>Poaceae</taxon>
        <taxon>PACMAD clade</taxon>
        <taxon>Chloridoideae</taxon>
        <taxon>Eragrostideae</taxon>
        <taxon>Eragrostidinae</taxon>
        <taxon>Eragrostis</taxon>
    </lineage>
</organism>
<keyword evidence="10" id="KW-0325">Glycoprotein</keyword>
<dbReference type="EMBL" id="RWGY01001120">
    <property type="protein sequence ID" value="TVT96834.1"/>
    <property type="molecule type" value="Genomic_DNA"/>
</dbReference>
<evidence type="ECO:0000256" key="7">
    <source>
        <dbReference type="ARBA" id="ARBA00022737"/>
    </source>
</evidence>
<dbReference type="AlphaFoldDB" id="A0A5J9SC47"/>
<evidence type="ECO:0000256" key="10">
    <source>
        <dbReference type="ARBA" id="ARBA00023180"/>
    </source>
</evidence>
<name>A0A5J9SC47_9POAL</name>
<keyword evidence="6 12" id="KW-0732">Signal</keyword>
<evidence type="ECO:0000256" key="6">
    <source>
        <dbReference type="ARBA" id="ARBA00022729"/>
    </source>
</evidence>
<reference evidence="14 15" key="1">
    <citation type="journal article" date="2019" name="Sci. Rep.">
        <title>A high-quality genome of Eragrostis curvula grass provides insights into Poaceae evolution and supports new strategies to enhance forage quality.</title>
        <authorList>
            <person name="Carballo J."/>
            <person name="Santos B.A.C.M."/>
            <person name="Zappacosta D."/>
            <person name="Garbus I."/>
            <person name="Selva J.P."/>
            <person name="Gallo C.A."/>
            <person name="Diaz A."/>
            <person name="Albertini E."/>
            <person name="Caccamo M."/>
            <person name="Echenique V."/>
        </authorList>
    </citation>
    <scope>NUCLEOTIDE SEQUENCE [LARGE SCALE GENOMIC DNA]</scope>
    <source>
        <strain evidence="15">cv. Victoria</strain>
        <tissue evidence="14">Leaf</tissue>
    </source>
</reference>
<feature type="domain" description="Leucine-rich repeat-containing N-terminal plant-type" evidence="13">
    <location>
        <begin position="35"/>
        <end position="73"/>
    </location>
</feature>
<keyword evidence="7" id="KW-0677">Repeat</keyword>
<proteinExistence type="inferred from homology"/>
<evidence type="ECO:0000256" key="3">
    <source>
        <dbReference type="ARBA" id="ARBA00022614"/>
    </source>
</evidence>
<dbReference type="InterPro" id="IPR032675">
    <property type="entry name" value="LRR_dom_sf"/>
</dbReference>
<keyword evidence="3" id="KW-0433">Leucine-rich repeat</keyword>
<evidence type="ECO:0000256" key="1">
    <source>
        <dbReference type="ARBA" id="ARBA00004479"/>
    </source>
</evidence>
<keyword evidence="8 11" id="KW-1133">Transmembrane helix</keyword>
<feature type="transmembrane region" description="Helical" evidence="11">
    <location>
        <begin position="795"/>
        <end position="818"/>
    </location>
</feature>
<accession>A0A5J9SC47</accession>